<comment type="caution">
    <text evidence="1">The sequence shown here is derived from an EMBL/GenBank/DDBJ whole genome shotgun (WGS) entry which is preliminary data.</text>
</comment>
<accession>A0A8X6TBQ9</accession>
<organism evidence="1 2">
    <name type="scientific">Nephila pilipes</name>
    <name type="common">Giant wood spider</name>
    <name type="synonym">Nephila maculata</name>
    <dbReference type="NCBI Taxonomy" id="299642"/>
    <lineage>
        <taxon>Eukaryota</taxon>
        <taxon>Metazoa</taxon>
        <taxon>Ecdysozoa</taxon>
        <taxon>Arthropoda</taxon>
        <taxon>Chelicerata</taxon>
        <taxon>Arachnida</taxon>
        <taxon>Araneae</taxon>
        <taxon>Araneomorphae</taxon>
        <taxon>Entelegynae</taxon>
        <taxon>Araneoidea</taxon>
        <taxon>Nephilidae</taxon>
        <taxon>Nephila</taxon>
    </lineage>
</organism>
<dbReference type="EMBL" id="BMAW01054545">
    <property type="protein sequence ID" value="GFS96919.1"/>
    <property type="molecule type" value="Genomic_DNA"/>
</dbReference>
<dbReference type="Proteomes" id="UP000887013">
    <property type="component" value="Unassembled WGS sequence"/>
</dbReference>
<reference evidence="1" key="1">
    <citation type="submission" date="2020-08" db="EMBL/GenBank/DDBJ databases">
        <title>Multicomponent nature underlies the extraordinary mechanical properties of spider dragline silk.</title>
        <authorList>
            <person name="Kono N."/>
            <person name="Nakamura H."/>
            <person name="Mori M."/>
            <person name="Yoshida Y."/>
            <person name="Ohtoshi R."/>
            <person name="Malay A.D."/>
            <person name="Moran D.A.P."/>
            <person name="Tomita M."/>
            <person name="Numata K."/>
            <person name="Arakawa K."/>
        </authorList>
    </citation>
    <scope>NUCLEOTIDE SEQUENCE</scope>
</reference>
<sequence>MKWNSKMTQDPPSLPYHPSLPYYPVQSTLALPVKENRRLNQISKSIQVYVKLPNLNLPKISPFTMTMNTRNIKASRIQSGYSMKN</sequence>
<evidence type="ECO:0000313" key="1">
    <source>
        <dbReference type="EMBL" id="GFS96919.1"/>
    </source>
</evidence>
<proteinExistence type="predicted"/>
<keyword evidence="2" id="KW-1185">Reference proteome</keyword>
<evidence type="ECO:0000313" key="2">
    <source>
        <dbReference type="Proteomes" id="UP000887013"/>
    </source>
</evidence>
<protein>
    <submittedName>
        <fullName evidence="1">Uncharacterized protein</fullName>
    </submittedName>
</protein>
<gene>
    <name evidence="1" type="ORF">NPIL_447901</name>
</gene>
<dbReference type="AlphaFoldDB" id="A0A8X6TBQ9"/>
<name>A0A8X6TBQ9_NEPPI</name>